<dbReference type="GO" id="GO:0051082">
    <property type="term" value="F:unfolded protein binding"/>
    <property type="evidence" value="ECO:0007669"/>
    <property type="project" value="UniProtKB-UniRule"/>
</dbReference>
<keyword evidence="1 10" id="KW-0235">DNA replication</keyword>
<keyword evidence="10" id="KW-0346">Stress response</keyword>
<dbReference type="Gene3D" id="2.60.260.20">
    <property type="entry name" value="Urease metallochaperone UreE, N-terminal domain"/>
    <property type="match status" value="2"/>
</dbReference>
<dbReference type="KEGG" id="fsa:C5Q98_03650"/>
<keyword evidence="5 10" id="KW-0862">Zinc</keyword>
<dbReference type="PROSITE" id="PS51188">
    <property type="entry name" value="ZF_CR"/>
    <property type="match status" value="1"/>
</dbReference>
<dbReference type="SUPFAM" id="SSF46565">
    <property type="entry name" value="Chaperone J-domain"/>
    <property type="match status" value="1"/>
</dbReference>
<evidence type="ECO:0000256" key="1">
    <source>
        <dbReference type="ARBA" id="ARBA00022705"/>
    </source>
</evidence>
<evidence type="ECO:0000256" key="9">
    <source>
        <dbReference type="ARBA" id="ARBA00067609"/>
    </source>
</evidence>
<dbReference type="HAMAP" id="MF_01152">
    <property type="entry name" value="DnaJ"/>
    <property type="match status" value="1"/>
</dbReference>
<evidence type="ECO:0000313" key="14">
    <source>
        <dbReference type="EMBL" id="AVM42374.1"/>
    </source>
</evidence>
<feature type="binding site" evidence="10">
    <location>
        <position position="214"/>
    </location>
    <ligand>
        <name>Zn(2+)</name>
        <dbReference type="ChEBI" id="CHEBI:29105"/>
        <label>1</label>
    </ligand>
</feature>
<feature type="repeat" description="CXXCXGXG motif" evidence="10">
    <location>
        <begin position="197"/>
        <end position="204"/>
    </location>
</feature>
<dbReference type="GO" id="GO:0042026">
    <property type="term" value="P:protein refolding"/>
    <property type="evidence" value="ECO:0007669"/>
    <property type="project" value="TreeGrafter"/>
</dbReference>
<evidence type="ECO:0000256" key="5">
    <source>
        <dbReference type="ARBA" id="ARBA00022833"/>
    </source>
</evidence>
<dbReference type="InterPro" id="IPR001623">
    <property type="entry name" value="DnaJ_domain"/>
</dbReference>
<feature type="binding site" evidence="10">
    <location>
        <position position="200"/>
    </location>
    <ligand>
        <name>Zn(2+)</name>
        <dbReference type="ChEBI" id="CHEBI:29105"/>
        <label>2</label>
    </ligand>
</feature>
<comment type="cofactor">
    <cofactor evidence="10">
        <name>Zn(2+)</name>
        <dbReference type="ChEBI" id="CHEBI:29105"/>
    </cofactor>
    <text evidence="10">Binds 2 Zn(2+) ions per monomer.</text>
</comment>
<keyword evidence="4 10" id="KW-0863">Zinc-finger</keyword>
<evidence type="ECO:0000256" key="11">
    <source>
        <dbReference type="PROSITE-ProRule" id="PRU00546"/>
    </source>
</evidence>
<dbReference type="FunFam" id="2.60.260.20:FF:000005">
    <property type="entry name" value="Chaperone protein dnaJ 1, mitochondrial"/>
    <property type="match status" value="1"/>
</dbReference>
<feature type="repeat" description="CXXCXGXG motif" evidence="10">
    <location>
        <begin position="171"/>
        <end position="178"/>
    </location>
</feature>
<feature type="binding site" evidence="10">
    <location>
        <position position="157"/>
    </location>
    <ligand>
        <name>Zn(2+)</name>
        <dbReference type="ChEBI" id="CHEBI:29105"/>
        <label>1</label>
    </ligand>
</feature>
<evidence type="ECO:0000256" key="7">
    <source>
        <dbReference type="ARBA" id="ARBA00053423"/>
    </source>
</evidence>
<dbReference type="InterPro" id="IPR018253">
    <property type="entry name" value="DnaJ_domain_CS"/>
</dbReference>
<dbReference type="SUPFAM" id="SSF49493">
    <property type="entry name" value="HSP40/DnaJ peptide-binding domain"/>
    <property type="match status" value="2"/>
</dbReference>
<evidence type="ECO:0000256" key="3">
    <source>
        <dbReference type="ARBA" id="ARBA00022737"/>
    </source>
</evidence>
<evidence type="ECO:0000256" key="2">
    <source>
        <dbReference type="ARBA" id="ARBA00022723"/>
    </source>
</evidence>
<keyword evidence="6 10" id="KW-0143">Chaperone</keyword>
<dbReference type="GO" id="GO:0009408">
    <property type="term" value="P:response to heat"/>
    <property type="evidence" value="ECO:0007669"/>
    <property type="project" value="InterPro"/>
</dbReference>
<comment type="subunit">
    <text evidence="10">Homodimer.</text>
</comment>
<dbReference type="SMART" id="SM00271">
    <property type="entry name" value="DnaJ"/>
    <property type="match status" value="1"/>
</dbReference>
<organism evidence="14 15">
    <name type="scientific">Fastidiosipila sanguinis</name>
    <dbReference type="NCBI Taxonomy" id="236753"/>
    <lineage>
        <taxon>Bacteria</taxon>
        <taxon>Bacillati</taxon>
        <taxon>Bacillota</taxon>
        <taxon>Clostridia</taxon>
        <taxon>Eubacteriales</taxon>
        <taxon>Oscillospiraceae</taxon>
        <taxon>Fastidiosipila</taxon>
    </lineage>
</organism>
<dbReference type="CDD" id="cd06257">
    <property type="entry name" value="DnaJ"/>
    <property type="match status" value="1"/>
</dbReference>
<evidence type="ECO:0000256" key="6">
    <source>
        <dbReference type="ARBA" id="ARBA00023186"/>
    </source>
</evidence>
<dbReference type="GO" id="GO:0006260">
    <property type="term" value="P:DNA replication"/>
    <property type="evidence" value="ECO:0007669"/>
    <property type="project" value="UniProtKB-KW"/>
</dbReference>
<dbReference type="PANTHER" id="PTHR43096:SF52">
    <property type="entry name" value="DNAJ HOMOLOG 1, MITOCHONDRIAL-RELATED"/>
    <property type="match status" value="1"/>
</dbReference>
<dbReference type="InterPro" id="IPR008971">
    <property type="entry name" value="HSP40/DnaJ_pept-bd"/>
</dbReference>
<feature type="zinc finger region" description="CR-type" evidence="11">
    <location>
        <begin position="141"/>
        <end position="223"/>
    </location>
</feature>
<name>A0A2S0KMY6_9FIRM</name>
<dbReference type="Proteomes" id="UP000237947">
    <property type="component" value="Chromosome"/>
</dbReference>
<dbReference type="Pfam" id="PF00684">
    <property type="entry name" value="DnaJ_CXXCXGXG"/>
    <property type="match status" value="1"/>
</dbReference>
<protein>
    <recommendedName>
        <fullName evidence="9 10">Chaperone protein DnaJ</fullName>
    </recommendedName>
</protein>
<dbReference type="PROSITE" id="PS00636">
    <property type="entry name" value="DNAJ_1"/>
    <property type="match status" value="1"/>
</dbReference>
<feature type="binding site" evidence="10">
    <location>
        <position position="171"/>
    </location>
    <ligand>
        <name>Zn(2+)</name>
        <dbReference type="ChEBI" id="CHEBI:29105"/>
        <label>2</label>
    </ligand>
</feature>
<feature type="domain" description="CR-type" evidence="13">
    <location>
        <begin position="141"/>
        <end position="223"/>
    </location>
</feature>
<dbReference type="SUPFAM" id="SSF57938">
    <property type="entry name" value="DnaJ/Hsp40 cysteine-rich domain"/>
    <property type="match status" value="1"/>
</dbReference>
<dbReference type="GO" id="GO:0008270">
    <property type="term" value="F:zinc ion binding"/>
    <property type="evidence" value="ECO:0007669"/>
    <property type="project" value="UniProtKB-UniRule"/>
</dbReference>
<dbReference type="InterPro" id="IPR001305">
    <property type="entry name" value="HSP_DnaJ_Cys-rich_dom"/>
</dbReference>
<reference evidence="15" key="1">
    <citation type="submission" date="2018-02" db="EMBL/GenBank/DDBJ databases">
        <authorList>
            <person name="Holder M.E."/>
            <person name="Ajami N.J."/>
            <person name="Petrosino J.F."/>
        </authorList>
    </citation>
    <scope>NUCLEOTIDE SEQUENCE [LARGE SCALE GENOMIC DNA]</scope>
    <source>
        <strain evidence="15">CCUG 47711</strain>
    </source>
</reference>
<dbReference type="Gene3D" id="2.10.230.10">
    <property type="entry name" value="Heat shock protein DnaJ, cysteine-rich domain"/>
    <property type="match status" value="1"/>
</dbReference>
<dbReference type="OrthoDB" id="9779889at2"/>
<accession>A0A2S0KMY6</accession>
<dbReference type="AlphaFoldDB" id="A0A2S0KMY6"/>
<dbReference type="Pfam" id="PF00226">
    <property type="entry name" value="DnaJ"/>
    <property type="match status" value="1"/>
</dbReference>
<dbReference type="FunFam" id="1.10.287.110:FF:000034">
    <property type="entry name" value="Chaperone protein DnaJ"/>
    <property type="match status" value="1"/>
</dbReference>
<keyword evidence="15" id="KW-1185">Reference proteome</keyword>
<comment type="subcellular location">
    <subcellularLocation>
        <location evidence="10">Cytoplasm</location>
    </subcellularLocation>
</comment>
<dbReference type="PROSITE" id="PS50076">
    <property type="entry name" value="DNAJ_2"/>
    <property type="match status" value="1"/>
</dbReference>
<feature type="binding site" evidence="10">
    <location>
        <position position="197"/>
    </location>
    <ligand>
        <name>Zn(2+)</name>
        <dbReference type="ChEBI" id="CHEBI:29105"/>
        <label>2</label>
    </ligand>
</feature>
<evidence type="ECO:0000256" key="4">
    <source>
        <dbReference type="ARBA" id="ARBA00022771"/>
    </source>
</evidence>
<dbReference type="InterPro" id="IPR002939">
    <property type="entry name" value="DnaJ_C"/>
</dbReference>
<dbReference type="InterPro" id="IPR036869">
    <property type="entry name" value="J_dom_sf"/>
</dbReference>
<dbReference type="Gene3D" id="1.10.287.110">
    <property type="entry name" value="DnaJ domain"/>
    <property type="match status" value="1"/>
</dbReference>
<dbReference type="FunFam" id="2.10.230.10:FF:000002">
    <property type="entry name" value="Molecular chaperone DnaJ"/>
    <property type="match status" value="1"/>
</dbReference>
<dbReference type="PRINTS" id="PR00625">
    <property type="entry name" value="JDOMAIN"/>
</dbReference>
<comment type="similarity">
    <text evidence="8 10">Belongs to the DnaJ family.</text>
</comment>
<evidence type="ECO:0000256" key="8">
    <source>
        <dbReference type="ARBA" id="ARBA00061004"/>
    </source>
</evidence>
<dbReference type="CDD" id="cd10719">
    <property type="entry name" value="DnaJ_zf"/>
    <property type="match status" value="1"/>
</dbReference>
<feature type="repeat" description="CXXCXGXG motif" evidence="10">
    <location>
        <begin position="154"/>
        <end position="161"/>
    </location>
</feature>
<dbReference type="GO" id="GO:0031072">
    <property type="term" value="F:heat shock protein binding"/>
    <property type="evidence" value="ECO:0007669"/>
    <property type="project" value="InterPro"/>
</dbReference>
<proteinExistence type="inferred from homology"/>
<comment type="domain">
    <text evidence="10">The J domain is necessary and sufficient to stimulate DnaK ATPase activity. Zinc center 1 plays an important role in the autonomous, DnaK-independent chaperone activity of DnaJ. Zinc center 2 is essential for interaction with DnaK and for DnaJ activity.</text>
</comment>
<evidence type="ECO:0000259" key="13">
    <source>
        <dbReference type="PROSITE" id="PS51188"/>
    </source>
</evidence>
<evidence type="ECO:0000259" key="12">
    <source>
        <dbReference type="PROSITE" id="PS50076"/>
    </source>
</evidence>
<dbReference type="EMBL" id="CP027226">
    <property type="protein sequence ID" value="AVM42374.1"/>
    <property type="molecule type" value="Genomic_DNA"/>
</dbReference>
<keyword evidence="2 10" id="KW-0479">Metal-binding</keyword>
<sequence>MAQNKRDYYEILGVDKNASDKEIKKAFRQVAKKYHPDLKPDDKEAEAKFKEANEAYSVLSDPEKRKKYDQYGHAGVDGQGFDPSSFAGFESFEDIFSDFFGGFGGFGGFGSSGTAARNNAPRQGNDTRYRISIEFMEAVFGLTKTIEVTQKDTCSTCDGSGAKPGTNVKTCATCNGNGTIQERSQSLFGMSIQTRVCPDCRGNGEIIEDPCVDCNGSGIRNKRKSLTVKVPAGIDNGEVLTLRGQGEPGVNGGPYGNLYLEVMVKPHEIFKRQGYDIYCEVPISFGQAALGAEIDIPTVDGNVKYKINEGTQPGDVITLKGKGVPHVNRDEIRGNHYATIDIEVPTKLSDEQKALIAKFDDETTAENYEKSSSFIDKIKKLFS</sequence>
<keyword evidence="10" id="KW-0963">Cytoplasm</keyword>
<dbReference type="NCBIfam" id="NF008035">
    <property type="entry name" value="PRK10767.1"/>
    <property type="match status" value="1"/>
</dbReference>
<dbReference type="Pfam" id="PF01556">
    <property type="entry name" value="DnaJ_C"/>
    <property type="match status" value="1"/>
</dbReference>
<dbReference type="CDD" id="cd10747">
    <property type="entry name" value="DnaJ_C"/>
    <property type="match status" value="1"/>
</dbReference>
<feature type="domain" description="J" evidence="12">
    <location>
        <begin position="7"/>
        <end position="72"/>
    </location>
</feature>
<comment type="function">
    <text evidence="7 10">Participates actively in the response to hyperosmotic and heat shock by preventing the aggregation of stress-denatured proteins and by disaggregating proteins, also in an autonomous, DnaK-independent fashion. Unfolded proteins bind initially to DnaJ; upon interaction with the DnaJ-bound protein, DnaK hydrolyzes its bound ATP, resulting in the formation of a stable complex. GrpE releases ADP from DnaK; ATP binding to DnaK triggers the release of the substrate protein, thus completing the reaction cycle. Several rounds of ATP-dependent interactions between DnaJ, DnaK and GrpE are required for fully efficient folding. Also involved, together with DnaK and GrpE, in the DNA replication of plasmids through activation of initiation proteins.</text>
</comment>
<keyword evidence="3 10" id="KW-0677">Repeat</keyword>
<dbReference type="InterPro" id="IPR036410">
    <property type="entry name" value="HSP_DnaJ_Cys-rich_dom_sf"/>
</dbReference>
<feature type="repeat" description="CXXCXGXG motif" evidence="10">
    <location>
        <begin position="211"/>
        <end position="218"/>
    </location>
</feature>
<gene>
    <name evidence="10 14" type="primary">dnaJ</name>
    <name evidence="14" type="ORF">C5Q98_03650</name>
</gene>
<dbReference type="GO" id="GO:0005524">
    <property type="term" value="F:ATP binding"/>
    <property type="evidence" value="ECO:0007669"/>
    <property type="project" value="InterPro"/>
</dbReference>
<feature type="binding site" evidence="10">
    <location>
        <position position="174"/>
    </location>
    <ligand>
        <name>Zn(2+)</name>
        <dbReference type="ChEBI" id="CHEBI:29105"/>
        <label>2</label>
    </ligand>
</feature>
<dbReference type="GO" id="GO:0005737">
    <property type="term" value="C:cytoplasm"/>
    <property type="evidence" value="ECO:0007669"/>
    <property type="project" value="UniProtKB-SubCell"/>
</dbReference>
<evidence type="ECO:0000313" key="15">
    <source>
        <dbReference type="Proteomes" id="UP000237947"/>
    </source>
</evidence>
<dbReference type="RefSeq" id="WP_106012357.1">
    <property type="nucleotide sequence ID" value="NZ_CP027226.1"/>
</dbReference>
<feature type="binding site" evidence="10">
    <location>
        <position position="154"/>
    </location>
    <ligand>
        <name>Zn(2+)</name>
        <dbReference type="ChEBI" id="CHEBI:29105"/>
        <label>1</label>
    </ligand>
</feature>
<dbReference type="InterPro" id="IPR012724">
    <property type="entry name" value="DnaJ"/>
</dbReference>
<dbReference type="PANTHER" id="PTHR43096">
    <property type="entry name" value="DNAJ HOMOLOG 1, MITOCHONDRIAL-RELATED"/>
    <property type="match status" value="1"/>
</dbReference>
<evidence type="ECO:0000256" key="10">
    <source>
        <dbReference type="HAMAP-Rule" id="MF_01152"/>
    </source>
</evidence>
<feature type="binding site" evidence="10">
    <location>
        <position position="211"/>
    </location>
    <ligand>
        <name>Zn(2+)</name>
        <dbReference type="ChEBI" id="CHEBI:29105"/>
        <label>1</label>
    </ligand>
</feature>
<dbReference type="NCBIfam" id="TIGR02349">
    <property type="entry name" value="DnaJ_bact"/>
    <property type="match status" value="1"/>
</dbReference>